<comment type="caution">
    <text evidence="1">The sequence shown here is derived from an EMBL/GenBank/DDBJ whole genome shotgun (WGS) entry which is preliminary data.</text>
</comment>
<name>A0A4Y2IDH6_ARAVE</name>
<reference evidence="1 2" key="1">
    <citation type="journal article" date="2019" name="Sci. Rep.">
        <title>Orb-weaving spider Araneus ventricosus genome elucidates the spidroin gene catalogue.</title>
        <authorList>
            <person name="Kono N."/>
            <person name="Nakamura H."/>
            <person name="Ohtoshi R."/>
            <person name="Moran D.A.P."/>
            <person name="Shinohara A."/>
            <person name="Yoshida Y."/>
            <person name="Fujiwara M."/>
            <person name="Mori M."/>
            <person name="Tomita M."/>
            <person name="Arakawa K."/>
        </authorList>
    </citation>
    <scope>NUCLEOTIDE SEQUENCE [LARGE SCALE GENOMIC DNA]</scope>
</reference>
<keyword evidence="2" id="KW-1185">Reference proteome</keyword>
<dbReference type="SUPFAM" id="SSF52047">
    <property type="entry name" value="RNI-like"/>
    <property type="match status" value="1"/>
</dbReference>
<dbReference type="AlphaFoldDB" id="A0A4Y2IDH6"/>
<accession>A0A4Y2IDH6</accession>
<dbReference type="Gene3D" id="3.80.10.10">
    <property type="entry name" value="Ribonuclease Inhibitor"/>
    <property type="match status" value="1"/>
</dbReference>
<dbReference type="Proteomes" id="UP000499080">
    <property type="component" value="Unassembled WGS sequence"/>
</dbReference>
<dbReference type="InterPro" id="IPR032675">
    <property type="entry name" value="LRR_dom_sf"/>
</dbReference>
<gene>
    <name evidence="1" type="ORF">AVEN_77156_1</name>
</gene>
<evidence type="ECO:0008006" key="3">
    <source>
        <dbReference type="Google" id="ProtNLM"/>
    </source>
</evidence>
<organism evidence="1 2">
    <name type="scientific">Araneus ventricosus</name>
    <name type="common">Orbweaver spider</name>
    <name type="synonym">Epeira ventricosa</name>
    <dbReference type="NCBI Taxonomy" id="182803"/>
    <lineage>
        <taxon>Eukaryota</taxon>
        <taxon>Metazoa</taxon>
        <taxon>Ecdysozoa</taxon>
        <taxon>Arthropoda</taxon>
        <taxon>Chelicerata</taxon>
        <taxon>Arachnida</taxon>
        <taxon>Araneae</taxon>
        <taxon>Araneomorphae</taxon>
        <taxon>Entelegynae</taxon>
        <taxon>Araneoidea</taxon>
        <taxon>Araneidae</taxon>
        <taxon>Araneus</taxon>
    </lineage>
</organism>
<evidence type="ECO:0000313" key="1">
    <source>
        <dbReference type="EMBL" id="GBM75787.1"/>
    </source>
</evidence>
<sequence>MAGQGLYRLCLQKIFNFLVKGIWNSCVPNPFSNIPPKIIKDLIATAESCSARMSDCLMLFTSGQLEEIDFSYLNSRETRYLLLAMLRENALRNLRYLNLLYFPWESTYTLLKAILQNSPKLERIYSLEFLNIRLLENCKNLKTLRFFSDFRNSFYHMREISLDYPDYLKKLEVFSPTLWDDCFSVCEMMETILSNCPNLTSVGMNDTSMAISNIAKESELPLRFQLRKCFWGFQSSITNDSTLRSYGKSKAEGISKLRPVISKMIKTAVSVCPYVEELIIDVFDEDCLQYLCELKQLNFLKMNFLHYRCRHKSRLFRFLSYIGSRIKHLSIDNCKHLPISAICDYFPNLESLQIIATSKARLNFENIKRLNISKIDRRNASFLISNCSHLTELYVEDMSCFDNEFLYGILRNNSLSDLKMLGISPCRLSYTGAKVLLRTVISLKIITFGRYNIYGEKMNRGGLKHVHIEKFYENEFFISKLHLLPGNF</sequence>
<dbReference type="OrthoDB" id="6478541at2759"/>
<evidence type="ECO:0000313" key="2">
    <source>
        <dbReference type="Proteomes" id="UP000499080"/>
    </source>
</evidence>
<protein>
    <recommendedName>
        <fullName evidence="3">F-box domain-containing protein</fullName>
    </recommendedName>
</protein>
<proteinExistence type="predicted"/>
<dbReference type="EMBL" id="BGPR01002578">
    <property type="protein sequence ID" value="GBM75787.1"/>
    <property type="molecule type" value="Genomic_DNA"/>
</dbReference>